<comment type="caution">
    <text evidence="2">The sequence shown here is derived from an EMBL/GenBank/DDBJ whole genome shotgun (WGS) entry which is preliminary data.</text>
</comment>
<reference evidence="2" key="1">
    <citation type="submission" date="2020-06" db="EMBL/GenBank/DDBJ databases">
        <authorList>
            <person name="Li T."/>
            <person name="Hu X."/>
            <person name="Zhang T."/>
            <person name="Song X."/>
            <person name="Zhang H."/>
            <person name="Dai N."/>
            <person name="Sheng W."/>
            <person name="Hou X."/>
            <person name="Wei L."/>
        </authorList>
    </citation>
    <scope>NUCLEOTIDE SEQUENCE</scope>
    <source>
        <strain evidence="2">3651</strain>
        <tissue evidence="2">Leaf</tissue>
    </source>
</reference>
<evidence type="ECO:0000313" key="3">
    <source>
        <dbReference type="Proteomes" id="UP001293254"/>
    </source>
</evidence>
<organism evidence="2 3">
    <name type="scientific">Sesamum alatum</name>
    <dbReference type="NCBI Taxonomy" id="300844"/>
    <lineage>
        <taxon>Eukaryota</taxon>
        <taxon>Viridiplantae</taxon>
        <taxon>Streptophyta</taxon>
        <taxon>Embryophyta</taxon>
        <taxon>Tracheophyta</taxon>
        <taxon>Spermatophyta</taxon>
        <taxon>Magnoliopsida</taxon>
        <taxon>eudicotyledons</taxon>
        <taxon>Gunneridae</taxon>
        <taxon>Pentapetalae</taxon>
        <taxon>asterids</taxon>
        <taxon>lamiids</taxon>
        <taxon>Lamiales</taxon>
        <taxon>Pedaliaceae</taxon>
        <taxon>Sesamum</taxon>
    </lineage>
</organism>
<reference evidence="2" key="2">
    <citation type="journal article" date="2024" name="Plant">
        <title>Genomic evolution and insights into agronomic trait innovations of Sesamum species.</title>
        <authorList>
            <person name="Miao H."/>
            <person name="Wang L."/>
            <person name="Qu L."/>
            <person name="Liu H."/>
            <person name="Sun Y."/>
            <person name="Le M."/>
            <person name="Wang Q."/>
            <person name="Wei S."/>
            <person name="Zheng Y."/>
            <person name="Lin W."/>
            <person name="Duan Y."/>
            <person name="Cao H."/>
            <person name="Xiong S."/>
            <person name="Wang X."/>
            <person name="Wei L."/>
            <person name="Li C."/>
            <person name="Ma Q."/>
            <person name="Ju M."/>
            <person name="Zhao R."/>
            <person name="Li G."/>
            <person name="Mu C."/>
            <person name="Tian Q."/>
            <person name="Mei H."/>
            <person name="Zhang T."/>
            <person name="Gao T."/>
            <person name="Zhang H."/>
        </authorList>
    </citation>
    <scope>NUCLEOTIDE SEQUENCE</scope>
    <source>
        <strain evidence="2">3651</strain>
    </source>
</reference>
<proteinExistence type="predicted"/>
<gene>
    <name evidence="2" type="ORF">Salat_2427100</name>
</gene>
<name>A0AAE1XY95_9LAMI</name>
<evidence type="ECO:0000313" key="2">
    <source>
        <dbReference type="EMBL" id="KAK4420142.1"/>
    </source>
</evidence>
<evidence type="ECO:0000256" key="1">
    <source>
        <dbReference type="SAM" id="MobiDB-lite"/>
    </source>
</evidence>
<feature type="region of interest" description="Disordered" evidence="1">
    <location>
        <begin position="1"/>
        <end position="33"/>
    </location>
</feature>
<accession>A0AAE1XY95</accession>
<keyword evidence="3" id="KW-1185">Reference proteome</keyword>
<dbReference type="Proteomes" id="UP001293254">
    <property type="component" value="Unassembled WGS sequence"/>
</dbReference>
<feature type="compositionally biased region" description="Polar residues" evidence="1">
    <location>
        <begin position="1"/>
        <end position="10"/>
    </location>
</feature>
<dbReference type="EMBL" id="JACGWO010000009">
    <property type="protein sequence ID" value="KAK4420142.1"/>
    <property type="molecule type" value="Genomic_DNA"/>
</dbReference>
<protein>
    <submittedName>
        <fullName evidence="2">Uncharacterized protein</fullName>
    </submittedName>
</protein>
<dbReference type="AlphaFoldDB" id="A0AAE1XY95"/>
<sequence length="141" mass="15825">MDSQKTSSSEGLRKQWKAKNDVQTFPSEIPSMPNFNLTNPFDLLQPLRENDEHRMMQVDDEVGRITQPAQITVHESLSTTCMEIELHASPPAEMALPIQVAVPHSGMFSHPSSSLSQSDSLMWKPLGDFFTASVGMFQQYN</sequence>